<evidence type="ECO:0000256" key="4">
    <source>
        <dbReference type="ARBA" id="ARBA00023136"/>
    </source>
</evidence>
<comment type="subcellular location">
    <subcellularLocation>
        <location evidence="1">Cell outer membrane</location>
    </subcellularLocation>
</comment>
<evidence type="ECO:0000313" key="8">
    <source>
        <dbReference type="EMBL" id="ANH83920.1"/>
    </source>
</evidence>
<dbReference type="InterPro" id="IPR012944">
    <property type="entry name" value="SusD_RagB_dom"/>
</dbReference>
<accession>A0A1A9IAY8</accession>
<evidence type="ECO:0000256" key="3">
    <source>
        <dbReference type="ARBA" id="ARBA00022729"/>
    </source>
</evidence>
<comment type="similarity">
    <text evidence="2">Belongs to the SusD family.</text>
</comment>
<keyword evidence="9" id="KW-1185">Reference proteome</keyword>
<dbReference type="Pfam" id="PF07980">
    <property type="entry name" value="SusD_RagB"/>
    <property type="match status" value="1"/>
</dbReference>
<gene>
    <name evidence="8" type="ORF">A8C56_13390</name>
</gene>
<dbReference type="Gene3D" id="1.25.40.390">
    <property type="match status" value="1"/>
</dbReference>
<keyword evidence="3" id="KW-0732">Signal</keyword>
<reference evidence="8 9" key="1">
    <citation type="submission" date="2016-05" db="EMBL/GenBank/DDBJ databases">
        <title>Niabella ginsenosidivorans BS26 whole genome sequencing.</title>
        <authorList>
            <person name="Im W.T."/>
            <person name="Siddiqi M.Z."/>
        </authorList>
    </citation>
    <scope>NUCLEOTIDE SEQUENCE [LARGE SCALE GENOMIC DNA]</scope>
    <source>
        <strain evidence="8 9">BS26</strain>
    </source>
</reference>
<evidence type="ECO:0008006" key="10">
    <source>
        <dbReference type="Google" id="ProtNLM"/>
    </source>
</evidence>
<sequence>MKKLAVIYITTVLILLLVTGCRKFLDLQPQSEISDPTYWQTKKDFQLAANWFYANTLDDPNYNDNMSDISFGTGVDAVSSGTNVAPEQDGNWDNAYRDIRNANKLILQGENASIKEQIAAYLGEGYFFRAYDYFKLVRLFGGVPLINKVLLPSDPEVYEARAARAVVIDSILSDLDRAIGYLPAKPDAETGRICKEAALALKARICLFEGTWRKYHGAGDADVLLDEAVTASKKVIDSKAYSLYTGKGAESYRYLFIDQTSEDNPESIIAKKYRLNINPNGFIYGVSWGNLNPTKKIADMYLCADGLPIGKSSLFKGYDSCRSEYYNRDPRMTQSLILPAKSIIRPQYDTYRPQWPGVDNNRNINSGYMLYKFISEVPTPGPNATGPFDWNVLRYAEVLLIYAEARFERNGAISDADLDLSVNALRDRVNMPHLTNALVNQNGLDMRTEIRRERTVELAFEGFRWDDLRRWKTAETELPQSVLSIKVTGTQWSLKTITIDGSSYASKFYNSPANQLENGFKLLQPGSQRSFNAQKNYLLPLPTKQVSLNDQLEQNPGW</sequence>
<name>A0A1A9IAY8_9BACT</name>
<evidence type="ECO:0000259" key="6">
    <source>
        <dbReference type="Pfam" id="PF07980"/>
    </source>
</evidence>
<dbReference type="Pfam" id="PF14322">
    <property type="entry name" value="SusD-like_3"/>
    <property type="match status" value="1"/>
</dbReference>
<dbReference type="InterPro" id="IPR011990">
    <property type="entry name" value="TPR-like_helical_dom_sf"/>
</dbReference>
<feature type="domain" description="SusD-like N-terminal" evidence="7">
    <location>
        <begin position="61"/>
        <end position="207"/>
    </location>
</feature>
<keyword evidence="4" id="KW-0472">Membrane</keyword>
<evidence type="ECO:0000256" key="1">
    <source>
        <dbReference type="ARBA" id="ARBA00004442"/>
    </source>
</evidence>
<evidence type="ECO:0000256" key="2">
    <source>
        <dbReference type="ARBA" id="ARBA00006275"/>
    </source>
</evidence>
<dbReference type="AlphaFoldDB" id="A0A1A9IAY8"/>
<dbReference type="SUPFAM" id="SSF48452">
    <property type="entry name" value="TPR-like"/>
    <property type="match status" value="1"/>
</dbReference>
<evidence type="ECO:0000256" key="5">
    <source>
        <dbReference type="ARBA" id="ARBA00023237"/>
    </source>
</evidence>
<proteinExistence type="inferred from homology"/>
<dbReference type="EMBL" id="CP015772">
    <property type="protein sequence ID" value="ANH83920.1"/>
    <property type="molecule type" value="Genomic_DNA"/>
</dbReference>
<dbReference type="KEGG" id="nia:A8C56_13390"/>
<dbReference type="PROSITE" id="PS51257">
    <property type="entry name" value="PROKAR_LIPOPROTEIN"/>
    <property type="match status" value="1"/>
</dbReference>
<dbReference type="Proteomes" id="UP000077667">
    <property type="component" value="Chromosome"/>
</dbReference>
<dbReference type="STRING" id="1176587.A8C56_13390"/>
<organism evidence="8 9">
    <name type="scientific">Niabella ginsenosidivorans</name>
    <dbReference type="NCBI Taxonomy" id="1176587"/>
    <lineage>
        <taxon>Bacteria</taxon>
        <taxon>Pseudomonadati</taxon>
        <taxon>Bacteroidota</taxon>
        <taxon>Chitinophagia</taxon>
        <taxon>Chitinophagales</taxon>
        <taxon>Chitinophagaceae</taxon>
        <taxon>Niabella</taxon>
    </lineage>
</organism>
<feature type="domain" description="RagB/SusD" evidence="6">
    <location>
        <begin position="271"/>
        <end position="558"/>
    </location>
</feature>
<evidence type="ECO:0000313" key="9">
    <source>
        <dbReference type="Proteomes" id="UP000077667"/>
    </source>
</evidence>
<keyword evidence="5" id="KW-0998">Cell outer membrane</keyword>
<dbReference type="GO" id="GO:0009279">
    <property type="term" value="C:cell outer membrane"/>
    <property type="evidence" value="ECO:0007669"/>
    <property type="project" value="UniProtKB-SubCell"/>
</dbReference>
<dbReference type="InterPro" id="IPR033985">
    <property type="entry name" value="SusD-like_N"/>
</dbReference>
<dbReference type="CDD" id="cd08977">
    <property type="entry name" value="SusD"/>
    <property type="match status" value="1"/>
</dbReference>
<protein>
    <recommendedName>
        <fullName evidence="10">Carbohydrate-binding protein SusD</fullName>
    </recommendedName>
</protein>
<evidence type="ECO:0000259" key="7">
    <source>
        <dbReference type="Pfam" id="PF14322"/>
    </source>
</evidence>